<comment type="caution">
    <text evidence="1">The sequence shown here is derived from an EMBL/GenBank/DDBJ whole genome shotgun (WGS) entry which is preliminary data.</text>
</comment>
<evidence type="ECO:0000313" key="1">
    <source>
        <dbReference type="EMBL" id="KAK6784188.1"/>
    </source>
</evidence>
<dbReference type="Gene3D" id="1.10.8.60">
    <property type="match status" value="1"/>
</dbReference>
<reference evidence="1 2" key="1">
    <citation type="submission" date="2024-02" db="EMBL/GenBank/DDBJ databases">
        <title>de novo genome assembly of Solanum bulbocastanum strain 11H21.</title>
        <authorList>
            <person name="Hosaka A.J."/>
        </authorList>
    </citation>
    <scope>NUCLEOTIDE SEQUENCE [LARGE SCALE GENOMIC DNA]</scope>
    <source>
        <tissue evidence="1">Young leaves</tissue>
    </source>
</reference>
<dbReference type="AlphaFoldDB" id="A0AAN8T942"/>
<protein>
    <recommendedName>
        <fullName evidence="3">AAA ATPase AAA+ lid domain-containing protein</fullName>
    </recommendedName>
</protein>
<evidence type="ECO:0008006" key="3">
    <source>
        <dbReference type="Google" id="ProtNLM"/>
    </source>
</evidence>
<evidence type="ECO:0000313" key="2">
    <source>
        <dbReference type="Proteomes" id="UP001371456"/>
    </source>
</evidence>
<sequence>MFFCYIIITASKESFDNQKSITKKSKTQWQLAPEVDVERVAQKIEGYSRDDLTNICRDASLNGMRGEIAGKTIDEIDQEHIEVRNAGNFDYDGRLPRSCR</sequence>
<gene>
    <name evidence="1" type="ORF">RDI58_017642</name>
</gene>
<name>A0AAN8T942_SOLBU</name>
<proteinExistence type="predicted"/>
<dbReference type="Proteomes" id="UP001371456">
    <property type="component" value="Unassembled WGS sequence"/>
</dbReference>
<keyword evidence="2" id="KW-1185">Reference proteome</keyword>
<accession>A0AAN8T942</accession>
<organism evidence="1 2">
    <name type="scientific">Solanum bulbocastanum</name>
    <name type="common">Wild potato</name>
    <dbReference type="NCBI Taxonomy" id="147425"/>
    <lineage>
        <taxon>Eukaryota</taxon>
        <taxon>Viridiplantae</taxon>
        <taxon>Streptophyta</taxon>
        <taxon>Embryophyta</taxon>
        <taxon>Tracheophyta</taxon>
        <taxon>Spermatophyta</taxon>
        <taxon>Magnoliopsida</taxon>
        <taxon>eudicotyledons</taxon>
        <taxon>Gunneridae</taxon>
        <taxon>Pentapetalae</taxon>
        <taxon>asterids</taxon>
        <taxon>lamiids</taxon>
        <taxon>Solanales</taxon>
        <taxon>Solanaceae</taxon>
        <taxon>Solanoideae</taxon>
        <taxon>Solaneae</taxon>
        <taxon>Solanum</taxon>
    </lineage>
</organism>
<dbReference type="EMBL" id="JBANQN010000007">
    <property type="protein sequence ID" value="KAK6784188.1"/>
    <property type="molecule type" value="Genomic_DNA"/>
</dbReference>